<evidence type="ECO:0000313" key="11">
    <source>
        <dbReference type="EMBL" id="TGD75284.1"/>
    </source>
</evidence>
<evidence type="ECO:0000256" key="4">
    <source>
        <dbReference type="ARBA" id="ARBA00014035"/>
    </source>
</evidence>
<sequence length="208" mass="23225" precursor="true">MYKYLLLAALALCLFVGIARSEEAQDASAQLAGQLDALHTLAGQFSQSRLQAGPSGELSHSSGSFRLLRPSFFAWDIENPDSQLVITDGEYLWHYDRDLETVTRRPLRSEQTATPLQVLAGDRDALRERYTVSATGRGRFQLTPRGEDTAFRQLTLVFAEGQLAGMEILDNLGQQLLIEFSELSSPPLTPEDFHFVPPEGVDLLYHER</sequence>
<dbReference type="OrthoDB" id="9787361at2"/>
<keyword evidence="11" id="KW-0449">Lipoprotein</keyword>
<dbReference type="AlphaFoldDB" id="A0A4Z0M708"/>
<keyword evidence="5 10" id="KW-0813">Transport</keyword>
<comment type="subunit">
    <text evidence="3 10">Monomer.</text>
</comment>
<comment type="caution">
    <text evidence="11">The sequence shown here is derived from an EMBL/GenBank/DDBJ whole genome shotgun (WGS) entry which is preliminary data.</text>
</comment>
<dbReference type="PANTHER" id="PTHR35869:SF1">
    <property type="entry name" value="OUTER-MEMBRANE LIPOPROTEIN CARRIER PROTEIN"/>
    <property type="match status" value="1"/>
</dbReference>
<evidence type="ECO:0000313" key="12">
    <source>
        <dbReference type="Proteomes" id="UP000298050"/>
    </source>
</evidence>
<dbReference type="InterPro" id="IPR029046">
    <property type="entry name" value="LolA/LolB/LppX"/>
</dbReference>
<proteinExistence type="inferred from homology"/>
<feature type="signal peptide" evidence="10">
    <location>
        <begin position="1"/>
        <end position="21"/>
    </location>
</feature>
<dbReference type="GO" id="GO:0042953">
    <property type="term" value="P:lipoprotein transport"/>
    <property type="evidence" value="ECO:0007669"/>
    <property type="project" value="InterPro"/>
</dbReference>
<dbReference type="InterPro" id="IPR004564">
    <property type="entry name" value="OM_lipoprot_carrier_LolA-like"/>
</dbReference>
<keyword evidence="6 10" id="KW-0732">Signal</keyword>
<dbReference type="PANTHER" id="PTHR35869">
    <property type="entry name" value="OUTER-MEMBRANE LIPOPROTEIN CARRIER PROTEIN"/>
    <property type="match status" value="1"/>
</dbReference>
<dbReference type="RefSeq" id="WP_135441423.1">
    <property type="nucleotide sequence ID" value="NZ_SRLE01000004.1"/>
</dbReference>
<dbReference type="SUPFAM" id="SSF89392">
    <property type="entry name" value="Prokaryotic lipoproteins and lipoprotein localization factors"/>
    <property type="match status" value="1"/>
</dbReference>
<protein>
    <recommendedName>
        <fullName evidence="4 10">Outer-membrane lipoprotein carrier protein</fullName>
    </recommendedName>
</protein>
<dbReference type="Gene3D" id="2.50.20.10">
    <property type="entry name" value="Lipoprotein localisation LolA/LolB/LppX"/>
    <property type="match status" value="1"/>
</dbReference>
<feature type="chain" id="PRO_5021521804" description="Outer-membrane lipoprotein carrier protein" evidence="10">
    <location>
        <begin position="22"/>
        <end position="208"/>
    </location>
</feature>
<comment type="subcellular location">
    <subcellularLocation>
        <location evidence="1 10">Periplasm</location>
    </subcellularLocation>
</comment>
<reference evidence="11 12" key="1">
    <citation type="submission" date="2019-04" db="EMBL/GenBank/DDBJ databases">
        <title>Taxonomy of novel Haliea sp. from mangrove soil of West Coast of India.</title>
        <authorList>
            <person name="Verma A."/>
            <person name="Kumar P."/>
            <person name="Krishnamurthi S."/>
        </authorList>
    </citation>
    <scope>NUCLEOTIDE SEQUENCE [LARGE SCALE GENOMIC DNA]</scope>
    <source>
        <strain evidence="11 12">SAOS-164</strain>
    </source>
</reference>
<dbReference type="Pfam" id="PF03548">
    <property type="entry name" value="LolA"/>
    <property type="match status" value="1"/>
</dbReference>
<keyword evidence="8 10" id="KW-0653">Protein transport</keyword>
<dbReference type="GO" id="GO:0030288">
    <property type="term" value="C:outer membrane-bounded periplasmic space"/>
    <property type="evidence" value="ECO:0007669"/>
    <property type="project" value="TreeGrafter"/>
</dbReference>
<keyword evidence="7 10" id="KW-0574">Periplasm</keyword>
<evidence type="ECO:0000256" key="5">
    <source>
        <dbReference type="ARBA" id="ARBA00022448"/>
    </source>
</evidence>
<evidence type="ECO:0000256" key="10">
    <source>
        <dbReference type="HAMAP-Rule" id="MF_00240"/>
    </source>
</evidence>
<organism evidence="11 12">
    <name type="scientific">Mangrovimicrobium sediminis</name>
    <dbReference type="NCBI Taxonomy" id="2562682"/>
    <lineage>
        <taxon>Bacteria</taxon>
        <taxon>Pseudomonadati</taxon>
        <taxon>Pseudomonadota</taxon>
        <taxon>Gammaproteobacteria</taxon>
        <taxon>Cellvibrionales</taxon>
        <taxon>Halieaceae</taxon>
        <taxon>Mangrovimicrobium</taxon>
    </lineage>
</organism>
<name>A0A4Z0M708_9GAMM</name>
<dbReference type="HAMAP" id="MF_00240">
    <property type="entry name" value="LolA"/>
    <property type="match status" value="1"/>
</dbReference>
<keyword evidence="9 10" id="KW-0143">Chaperone</keyword>
<comment type="similarity">
    <text evidence="2 10">Belongs to the LolA family.</text>
</comment>
<evidence type="ECO:0000256" key="6">
    <source>
        <dbReference type="ARBA" id="ARBA00022729"/>
    </source>
</evidence>
<gene>
    <name evidence="10 11" type="primary">lolA</name>
    <name evidence="11" type="ORF">E4634_04635</name>
</gene>
<keyword evidence="12" id="KW-1185">Reference proteome</keyword>
<evidence type="ECO:0000256" key="3">
    <source>
        <dbReference type="ARBA" id="ARBA00011245"/>
    </source>
</evidence>
<evidence type="ECO:0000256" key="1">
    <source>
        <dbReference type="ARBA" id="ARBA00004418"/>
    </source>
</evidence>
<dbReference type="InterPro" id="IPR018323">
    <property type="entry name" value="OM_lipoprot_carrier_LolA_Pbac"/>
</dbReference>
<evidence type="ECO:0000256" key="2">
    <source>
        <dbReference type="ARBA" id="ARBA00007615"/>
    </source>
</evidence>
<comment type="function">
    <text evidence="10">Participates in the translocation of lipoproteins from the inner membrane to the outer membrane. Only forms a complex with a lipoprotein if the residue after the N-terminal Cys is not an aspartate (The Asp acts as a targeting signal to indicate that the lipoprotein should stay in the inner membrane).</text>
</comment>
<dbReference type="EMBL" id="SRLE01000004">
    <property type="protein sequence ID" value="TGD75284.1"/>
    <property type="molecule type" value="Genomic_DNA"/>
</dbReference>
<dbReference type="Proteomes" id="UP000298050">
    <property type="component" value="Unassembled WGS sequence"/>
</dbReference>
<evidence type="ECO:0000256" key="9">
    <source>
        <dbReference type="ARBA" id="ARBA00023186"/>
    </source>
</evidence>
<dbReference type="NCBIfam" id="TIGR00547">
    <property type="entry name" value="lolA"/>
    <property type="match status" value="1"/>
</dbReference>
<evidence type="ECO:0000256" key="8">
    <source>
        <dbReference type="ARBA" id="ARBA00022927"/>
    </source>
</evidence>
<dbReference type="GO" id="GO:0044874">
    <property type="term" value="P:lipoprotein localization to outer membrane"/>
    <property type="evidence" value="ECO:0007669"/>
    <property type="project" value="UniProtKB-UniRule"/>
</dbReference>
<dbReference type="CDD" id="cd16325">
    <property type="entry name" value="LolA"/>
    <property type="match status" value="1"/>
</dbReference>
<accession>A0A4Z0M708</accession>
<evidence type="ECO:0000256" key="7">
    <source>
        <dbReference type="ARBA" id="ARBA00022764"/>
    </source>
</evidence>